<evidence type="ECO:0000256" key="1">
    <source>
        <dbReference type="SAM" id="MobiDB-lite"/>
    </source>
</evidence>
<organism evidence="2 3">
    <name type="scientific">Colletotrichum paranaense</name>
    <dbReference type="NCBI Taxonomy" id="1914294"/>
    <lineage>
        <taxon>Eukaryota</taxon>
        <taxon>Fungi</taxon>
        <taxon>Dikarya</taxon>
        <taxon>Ascomycota</taxon>
        <taxon>Pezizomycotina</taxon>
        <taxon>Sordariomycetes</taxon>
        <taxon>Hypocreomycetidae</taxon>
        <taxon>Glomerellales</taxon>
        <taxon>Glomerellaceae</taxon>
        <taxon>Colletotrichum</taxon>
        <taxon>Colletotrichum acutatum species complex</taxon>
    </lineage>
</organism>
<dbReference type="RefSeq" id="XP_060351646.1">
    <property type="nucleotide sequence ID" value="XM_060490180.1"/>
</dbReference>
<gene>
    <name evidence="2" type="ORF">CPAR01_05904</name>
</gene>
<evidence type="ECO:0000313" key="2">
    <source>
        <dbReference type="EMBL" id="KAK1542517.1"/>
    </source>
</evidence>
<comment type="caution">
    <text evidence="2">The sequence shown here is derived from an EMBL/GenBank/DDBJ whole genome shotgun (WGS) entry which is preliminary data.</text>
</comment>
<evidence type="ECO:0000313" key="3">
    <source>
        <dbReference type="Proteomes" id="UP001241169"/>
    </source>
</evidence>
<keyword evidence="3" id="KW-1185">Reference proteome</keyword>
<feature type="region of interest" description="Disordered" evidence="1">
    <location>
        <begin position="166"/>
        <end position="185"/>
    </location>
</feature>
<dbReference type="GeneID" id="85374079"/>
<proteinExistence type="predicted"/>
<name>A0ABQ9SSM1_9PEZI</name>
<dbReference type="Proteomes" id="UP001241169">
    <property type="component" value="Unassembled WGS sequence"/>
</dbReference>
<dbReference type="EMBL" id="MOPA01000004">
    <property type="protein sequence ID" value="KAK1542517.1"/>
    <property type="molecule type" value="Genomic_DNA"/>
</dbReference>
<accession>A0ABQ9SSM1</accession>
<reference evidence="2 3" key="1">
    <citation type="submission" date="2016-10" db="EMBL/GenBank/DDBJ databases">
        <title>The genome sequence of Colletotrichum fioriniae PJ7.</title>
        <authorList>
            <person name="Baroncelli R."/>
        </authorList>
    </citation>
    <scope>NUCLEOTIDE SEQUENCE [LARGE SCALE GENOMIC DNA]</scope>
    <source>
        <strain evidence="2 3">IMI 384185</strain>
    </source>
</reference>
<sequence>MPGVDGKIVSDHRQQLGIPLRFPWIVDDNTPSPERRCLFGQSGQSNKSTASRLEARRPQCLGAVVHAPAHTARPPFSSVGRLLIPKGPGSSRHIAVSNGTVETRSRLVWTTLVPREKTLSPNGILFLCCHEGRKHGFYNFRMQFKCVLHPPSILIKRPSRFHRLERSNVGPDPGEFGTHSDVPWI</sequence>
<protein>
    <submittedName>
        <fullName evidence="2">Uncharacterized protein</fullName>
    </submittedName>
</protein>